<evidence type="ECO:0000313" key="1">
    <source>
        <dbReference type="EMBL" id="SHF18090.1"/>
    </source>
</evidence>
<organism evidence="1 2">
    <name type="scientific">Seinonella peptonophila</name>
    <dbReference type="NCBI Taxonomy" id="112248"/>
    <lineage>
        <taxon>Bacteria</taxon>
        <taxon>Bacillati</taxon>
        <taxon>Bacillota</taxon>
        <taxon>Bacilli</taxon>
        <taxon>Bacillales</taxon>
        <taxon>Thermoactinomycetaceae</taxon>
        <taxon>Seinonella</taxon>
    </lineage>
</organism>
<accession>A0A1M4ZJ38</accession>
<keyword evidence="2" id="KW-1185">Reference proteome</keyword>
<dbReference type="STRING" id="112248.SAMN05444392_10988"/>
<gene>
    <name evidence="1" type="ORF">SAMN05444392_10988</name>
</gene>
<dbReference type="EMBL" id="FQVL01000009">
    <property type="protein sequence ID" value="SHF18090.1"/>
    <property type="molecule type" value="Genomic_DNA"/>
</dbReference>
<dbReference type="Pfam" id="PF07070">
    <property type="entry name" value="Spo0M"/>
    <property type="match status" value="1"/>
</dbReference>
<dbReference type="PANTHER" id="PTHR40053:SF1">
    <property type="entry name" value="SPORULATION-CONTROL PROTEIN SPO0M"/>
    <property type="match status" value="1"/>
</dbReference>
<dbReference type="Proteomes" id="UP000184476">
    <property type="component" value="Unassembled WGS sequence"/>
</dbReference>
<dbReference type="InterPro" id="IPR009776">
    <property type="entry name" value="Spore_0_M"/>
</dbReference>
<dbReference type="PANTHER" id="PTHR40053">
    <property type="entry name" value="SPORULATION-CONTROL PROTEIN SPO0M"/>
    <property type="match status" value="1"/>
</dbReference>
<evidence type="ECO:0000313" key="2">
    <source>
        <dbReference type="Proteomes" id="UP000184476"/>
    </source>
</evidence>
<reference evidence="1 2" key="1">
    <citation type="submission" date="2016-11" db="EMBL/GenBank/DDBJ databases">
        <authorList>
            <person name="Jaros S."/>
            <person name="Januszkiewicz K."/>
            <person name="Wedrychowicz H."/>
        </authorList>
    </citation>
    <scope>NUCLEOTIDE SEQUENCE [LARGE SCALE GENOMIC DNA]</scope>
    <source>
        <strain evidence="1 2">DSM 44666</strain>
    </source>
</reference>
<protein>
    <submittedName>
        <fullName evidence="1">Sporulation-control protein</fullName>
    </submittedName>
</protein>
<dbReference type="RefSeq" id="WP_073155755.1">
    <property type="nucleotide sequence ID" value="NZ_FQVL01000009.1"/>
</dbReference>
<sequence>MIGRMLASLGIGSAKVDTRLERSTYRQGDWVKGEIYVEGGKASQKIDSIYLYLILQPLFDDQQEEHILDEFLLTESFTVAAKEQKSIPFEFQLPVDTPVTSGGASVYLKTGLDVKRAIDPDDHDGIDVQMHPFVEKVINQMKQFQFHLVDVYFDQEAYHDTLPFAQRFRLQSSDRGEQLAFGFQLQGNELHVIISKPNSHVNFAKFTLTAEEYNQPEMLTKRLHEQLNHFHK</sequence>
<name>A0A1M4ZJ38_9BACL</name>
<dbReference type="OrthoDB" id="2351239at2"/>
<proteinExistence type="predicted"/>
<dbReference type="AlphaFoldDB" id="A0A1M4ZJ38"/>